<accession>A0AAP5NC56</accession>
<dbReference type="Gene3D" id="3.40.1350.60">
    <property type="match status" value="1"/>
</dbReference>
<protein>
    <recommendedName>
        <fullName evidence="1">Sugar fermentation stimulation protein homolog</fullName>
    </recommendedName>
</protein>
<evidence type="ECO:0000259" key="2">
    <source>
        <dbReference type="Pfam" id="PF03749"/>
    </source>
</evidence>
<keyword evidence="7" id="KW-1185">Reference proteome</keyword>
<comment type="similarity">
    <text evidence="1">Belongs to the SfsA family.</text>
</comment>
<dbReference type="Pfam" id="PF17746">
    <property type="entry name" value="SfsA_N"/>
    <property type="match status" value="1"/>
</dbReference>
<dbReference type="CDD" id="cd22359">
    <property type="entry name" value="SfsA-like_bacterial"/>
    <property type="match status" value="1"/>
</dbReference>
<organism evidence="5 6">
    <name type="scientific">Enterococcus dongliensis</name>
    <dbReference type="NCBI Taxonomy" id="2559925"/>
    <lineage>
        <taxon>Bacteria</taxon>
        <taxon>Bacillati</taxon>
        <taxon>Bacillota</taxon>
        <taxon>Bacilli</taxon>
        <taxon>Lactobacillales</taxon>
        <taxon>Enterococcaceae</taxon>
        <taxon>Enterococcus</taxon>
    </lineage>
</organism>
<evidence type="ECO:0000313" key="5">
    <source>
        <dbReference type="EMBL" id="MDT2636144.1"/>
    </source>
</evidence>
<dbReference type="Pfam" id="PF03749">
    <property type="entry name" value="SfsA"/>
    <property type="match status" value="1"/>
</dbReference>
<dbReference type="InterPro" id="IPR041465">
    <property type="entry name" value="SfsA_N"/>
</dbReference>
<dbReference type="PANTHER" id="PTHR30545:SF2">
    <property type="entry name" value="SUGAR FERMENTATION STIMULATION PROTEIN A"/>
    <property type="match status" value="1"/>
</dbReference>
<dbReference type="AlphaFoldDB" id="A0AAP5NC56"/>
<evidence type="ECO:0000313" key="7">
    <source>
        <dbReference type="Proteomes" id="UP001256547"/>
    </source>
</evidence>
<dbReference type="Gene3D" id="2.40.50.580">
    <property type="match status" value="1"/>
</dbReference>
<reference evidence="5 7" key="1">
    <citation type="submission" date="2023-03" db="EMBL/GenBank/DDBJ databases">
        <authorList>
            <person name="Shen W."/>
            <person name="Cai J."/>
        </authorList>
    </citation>
    <scope>NUCLEOTIDE SEQUENCE</scope>
    <source>
        <strain evidence="5">P55-2</strain>
        <strain evidence="4 7">P72-2</strain>
    </source>
</reference>
<dbReference type="NCBIfam" id="TIGR00230">
    <property type="entry name" value="sfsA"/>
    <property type="match status" value="1"/>
</dbReference>
<comment type="caution">
    <text evidence="5">The sequence shown here is derived from an EMBL/GenBank/DDBJ whole genome shotgun (WGS) entry which is preliminary data.</text>
</comment>
<feature type="domain" description="SfsA N-terminal OB" evidence="3">
    <location>
        <begin position="12"/>
        <end position="79"/>
    </location>
</feature>
<sequence length="243" mass="27415">MNYSAIQLAVFIERRNRFVASCCLIETGEVIVTHVKNTGRSKELLVANALVAVNHQPSLKRKTAYDLIAVKKGESWINIDSQIPNALAAEGILAGQIQLPKLKGQITYLKREFTFEHSKFDIYFETDQQEKGFVEIKGMTLENQGIGAFPDAPTLRGLKHVEELRLAQKIGYHCYVLFIVQFLHIQVATIHRNMQPALYDAIKMAETDGVQVLAYNCEVDQKTISIKGAVPFDLKQKFIDPNH</sequence>
<proteinExistence type="inferred from homology"/>
<gene>
    <name evidence="1 5" type="primary">sfsA</name>
    <name evidence="5" type="ORF">P7D36_01275</name>
    <name evidence="4" type="ORF">P7D39_07495</name>
</gene>
<dbReference type="PANTHER" id="PTHR30545">
    <property type="entry name" value="SUGAR FERMENTATION STIMULATION PROTEIN A"/>
    <property type="match status" value="1"/>
</dbReference>
<dbReference type="Proteomes" id="UP001245561">
    <property type="component" value="Unassembled WGS sequence"/>
</dbReference>
<dbReference type="InterPro" id="IPR040452">
    <property type="entry name" value="SfsA_C"/>
</dbReference>
<dbReference type="HAMAP" id="MF_00095">
    <property type="entry name" value="SfsA"/>
    <property type="match status" value="1"/>
</dbReference>
<evidence type="ECO:0000256" key="1">
    <source>
        <dbReference type="HAMAP-Rule" id="MF_00095"/>
    </source>
</evidence>
<evidence type="ECO:0000313" key="6">
    <source>
        <dbReference type="Proteomes" id="UP001245561"/>
    </source>
</evidence>
<dbReference type="RefSeq" id="WP_311800219.1">
    <property type="nucleotide sequence ID" value="NZ_JARPYR010000012.1"/>
</dbReference>
<name>A0AAP5NC56_9ENTE</name>
<feature type="domain" description="Sugar fermentation stimulation protein C-terminal" evidence="2">
    <location>
        <begin position="82"/>
        <end position="222"/>
    </location>
</feature>
<dbReference type="GO" id="GO:0003677">
    <property type="term" value="F:DNA binding"/>
    <property type="evidence" value="ECO:0007669"/>
    <property type="project" value="InterPro"/>
</dbReference>
<evidence type="ECO:0000259" key="3">
    <source>
        <dbReference type="Pfam" id="PF17746"/>
    </source>
</evidence>
<evidence type="ECO:0000313" key="4">
    <source>
        <dbReference type="EMBL" id="MDT2596844.1"/>
    </source>
</evidence>
<dbReference type="InterPro" id="IPR005224">
    <property type="entry name" value="SfsA"/>
</dbReference>
<dbReference type="EMBL" id="JARPYR010000012">
    <property type="protein sequence ID" value="MDT2596844.1"/>
    <property type="molecule type" value="Genomic_DNA"/>
</dbReference>
<dbReference type="EMBL" id="JARPYT010000001">
    <property type="protein sequence ID" value="MDT2636144.1"/>
    <property type="molecule type" value="Genomic_DNA"/>
</dbReference>
<dbReference type="Proteomes" id="UP001256547">
    <property type="component" value="Unassembled WGS sequence"/>
</dbReference>